<protein>
    <recommendedName>
        <fullName evidence="4">Transmembrane protein</fullName>
    </recommendedName>
</protein>
<keyword evidence="1" id="KW-0812">Transmembrane</keyword>
<evidence type="ECO:0000256" key="1">
    <source>
        <dbReference type="SAM" id="Phobius"/>
    </source>
</evidence>
<evidence type="ECO:0000313" key="2">
    <source>
        <dbReference type="EMBL" id="KAF3607832.1"/>
    </source>
</evidence>
<evidence type="ECO:0008006" key="4">
    <source>
        <dbReference type="Google" id="ProtNLM"/>
    </source>
</evidence>
<dbReference type="EMBL" id="QGKV02000297">
    <property type="protein sequence ID" value="KAF3607832.1"/>
    <property type="molecule type" value="Genomic_DNA"/>
</dbReference>
<organism evidence="2 3">
    <name type="scientific">Brassica cretica</name>
    <name type="common">Mustard</name>
    <dbReference type="NCBI Taxonomy" id="69181"/>
    <lineage>
        <taxon>Eukaryota</taxon>
        <taxon>Viridiplantae</taxon>
        <taxon>Streptophyta</taxon>
        <taxon>Embryophyta</taxon>
        <taxon>Tracheophyta</taxon>
        <taxon>Spermatophyta</taxon>
        <taxon>Magnoliopsida</taxon>
        <taxon>eudicotyledons</taxon>
        <taxon>Gunneridae</taxon>
        <taxon>Pentapetalae</taxon>
        <taxon>rosids</taxon>
        <taxon>malvids</taxon>
        <taxon>Brassicales</taxon>
        <taxon>Brassicaceae</taxon>
        <taxon>Brassiceae</taxon>
        <taxon>Brassica</taxon>
    </lineage>
</organism>
<dbReference type="PANTHER" id="PTHR33868">
    <property type="entry name" value="EXPRESSED PROTEIN"/>
    <property type="match status" value="1"/>
</dbReference>
<proteinExistence type="predicted"/>
<gene>
    <name evidence="2" type="ORF">DY000_02044182</name>
</gene>
<keyword evidence="1" id="KW-1133">Transmembrane helix</keyword>
<keyword evidence="3" id="KW-1185">Reference proteome</keyword>
<comment type="caution">
    <text evidence="2">The sequence shown here is derived from an EMBL/GenBank/DDBJ whole genome shotgun (WGS) entry which is preliminary data.</text>
</comment>
<dbReference type="PANTHER" id="PTHR33868:SF11">
    <property type="entry name" value="(RAPE) HYPOTHETICAL PROTEIN"/>
    <property type="match status" value="1"/>
</dbReference>
<dbReference type="Proteomes" id="UP000266723">
    <property type="component" value="Unassembled WGS sequence"/>
</dbReference>
<name>A0ABQ7EWX0_BRACR</name>
<sequence length="70" mass="8070">MEANYRQMKKEEEEKLGQIKGVNLKKRKQRGKKNKMVEIGRRYMVAFALGFSLIGAGLFLGWTVGCLFPF</sequence>
<evidence type="ECO:0000313" key="3">
    <source>
        <dbReference type="Proteomes" id="UP000266723"/>
    </source>
</evidence>
<feature type="transmembrane region" description="Helical" evidence="1">
    <location>
        <begin position="43"/>
        <end position="64"/>
    </location>
</feature>
<accession>A0ABQ7EWX0</accession>
<keyword evidence="1" id="KW-0472">Membrane</keyword>
<reference evidence="2 3" key="1">
    <citation type="journal article" date="2020" name="BMC Genomics">
        <title>Intraspecific diversification of the crop wild relative Brassica cretica Lam. using demographic model selection.</title>
        <authorList>
            <person name="Kioukis A."/>
            <person name="Michalopoulou V.A."/>
            <person name="Briers L."/>
            <person name="Pirintsos S."/>
            <person name="Studholme D.J."/>
            <person name="Pavlidis P."/>
            <person name="Sarris P.F."/>
        </authorList>
    </citation>
    <scope>NUCLEOTIDE SEQUENCE [LARGE SCALE GENOMIC DNA]</scope>
    <source>
        <strain evidence="3">cv. PFS-1207/04</strain>
    </source>
</reference>